<dbReference type="Proteomes" id="UP000265520">
    <property type="component" value="Unassembled WGS sequence"/>
</dbReference>
<evidence type="ECO:0000313" key="3">
    <source>
        <dbReference type="Proteomes" id="UP000265520"/>
    </source>
</evidence>
<accession>A0A392VJI7</accession>
<evidence type="ECO:0000256" key="1">
    <source>
        <dbReference type="SAM" id="MobiDB-lite"/>
    </source>
</evidence>
<comment type="caution">
    <text evidence="2">The sequence shown here is derived from an EMBL/GenBank/DDBJ whole genome shotgun (WGS) entry which is preliminary data.</text>
</comment>
<feature type="region of interest" description="Disordered" evidence="1">
    <location>
        <begin position="1"/>
        <end position="34"/>
    </location>
</feature>
<reference evidence="2 3" key="1">
    <citation type="journal article" date="2018" name="Front. Plant Sci.">
        <title>Red Clover (Trifolium pratense) and Zigzag Clover (T. medium) - A Picture of Genomic Similarities and Differences.</title>
        <authorList>
            <person name="Dluhosova J."/>
            <person name="Istvanek J."/>
            <person name="Nedelnik J."/>
            <person name="Repkova J."/>
        </authorList>
    </citation>
    <scope>NUCLEOTIDE SEQUENCE [LARGE SCALE GENOMIC DNA]</scope>
    <source>
        <strain evidence="3">cv. 10/8</strain>
        <tissue evidence="2">Leaf</tissue>
    </source>
</reference>
<proteinExistence type="predicted"/>
<feature type="region of interest" description="Disordered" evidence="1">
    <location>
        <begin position="47"/>
        <end position="66"/>
    </location>
</feature>
<sequence length="66" mass="7271">MNPRNSSNPPPSPKASLMAPPLNDPQHHLPLRSHRHSHMVVTLIVPESENSRFPHLPLSEHGGCDA</sequence>
<dbReference type="EMBL" id="LXQA011195223">
    <property type="protein sequence ID" value="MCI88526.1"/>
    <property type="molecule type" value="Genomic_DNA"/>
</dbReference>
<name>A0A392VJI7_9FABA</name>
<organism evidence="2 3">
    <name type="scientific">Trifolium medium</name>
    <dbReference type="NCBI Taxonomy" id="97028"/>
    <lineage>
        <taxon>Eukaryota</taxon>
        <taxon>Viridiplantae</taxon>
        <taxon>Streptophyta</taxon>
        <taxon>Embryophyta</taxon>
        <taxon>Tracheophyta</taxon>
        <taxon>Spermatophyta</taxon>
        <taxon>Magnoliopsida</taxon>
        <taxon>eudicotyledons</taxon>
        <taxon>Gunneridae</taxon>
        <taxon>Pentapetalae</taxon>
        <taxon>rosids</taxon>
        <taxon>fabids</taxon>
        <taxon>Fabales</taxon>
        <taxon>Fabaceae</taxon>
        <taxon>Papilionoideae</taxon>
        <taxon>50 kb inversion clade</taxon>
        <taxon>NPAAA clade</taxon>
        <taxon>Hologalegina</taxon>
        <taxon>IRL clade</taxon>
        <taxon>Trifolieae</taxon>
        <taxon>Trifolium</taxon>
    </lineage>
</organism>
<evidence type="ECO:0000313" key="2">
    <source>
        <dbReference type="EMBL" id="MCI88526.1"/>
    </source>
</evidence>
<protein>
    <submittedName>
        <fullName evidence="2">Uncharacterized protein</fullName>
    </submittedName>
</protein>
<dbReference type="AlphaFoldDB" id="A0A392VJI7"/>
<keyword evidence="3" id="KW-1185">Reference proteome</keyword>